<evidence type="ECO:0000313" key="1">
    <source>
        <dbReference type="EMBL" id="KAL2281060.1"/>
    </source>
</evidence>
<name>A0ABR4EF33_9PEZI</name>
<comment type="caution">
    <text evidence="1">The sequence shown here is derived from an EMBL/GenBank/DDBJ whole genome shotgun (WGS) entry which is preliminary data.</text>
</comment>
<protein>
    <submittedName>
        <fullName evidence="1">Uncharacterized protein</fullName>
    </submittedName>
</protein>
<sequence>MSPAQSIPPTSRIFRAPLVVLDALFSTSSLCLQLAQTALFPPVRCSYTTEGATQLGFCIQFHCEIRGIWKQVDPDARDYTNPLNELPEHHTLESLLVQRKAELETQYIQQLDAWLRLPLESRTDRPQQPLPLDTDEMQKEFDEQLQKWNSSSALTASVCVCVRACSESRKERRGTRHQGSYKSYKSTRRVCGSRHSFHYVYSEAQLFLLSFIQKLGSWAIVQHHNS</sequence>
<reference evidence="1 2" key="1">
    <citation type="submission" date="2024-03" db="EMBL/GenBank/DDBJ databases">
        <title>A high-quality draft genome sequence of Diaporthe vaccinii, a causative agent of upright dieback and viscid rot disease in cranberry plants.</title>
        <authorList>
            <person name="Sarrasin M."/>
            <person name="Lang B.F."/>
            <person name="Burger G."/>
        </authorList>
    </citation>
    <scope>NUCLEOTIDE SEQUENCE [LARGE SCALE GENOMIC DNA]</scope>
    <source>
        <strain evidence="1 2">IS7</strain>
    </source>
</reference>
<keyword evidence="2" id="KW-1185">Reference proteome</keyword>
<dbReference type="Proteomes" id="UP001600888">
    <property type="component" value="Unassembled WGS sequence"/>
</dbReference>
<dbReference type="EMBL" id="JBAWTH010000060">
    <property type="protein sequence ID" value="KAL2281060.1"/>
    <property type="molecule type" value="Genomic_DNA"/>
</dbReference>
<proteinExistence type="predicted"/>
<gene>
    <name evidence="1" type="ORF">FJTKL_12081</name>
</gene>
<evidence type="ECO:0000313" key="2">
    <source>
        <dbReference type="Proteomes" id="UP001600888"/>
    </source>
</evidence>
<accession>A0ABR4EF33</accession>
<organism evidence="1 2">
    <name type="scientific">Diaporthe vaccinii</name>
    <dbReference type="NCBI Taxonomy" id="105482"/>
    <lineage>
        <taxon>Eukaryota</taxon>
        <taxon>Fungi</taxon>
        <taxon>Dikarya</taxon>
        <taxon>Ascomycota</taxon>
        <taxon>Pezizomycotina</taxon>
        <taxon>Sordariomycetes</taxon>
        <taxon>Sordariomycetidae</taxon>
        <taxon>Diaporthales</taxon>
        <taxon>Diaporthaceae</taxon>
        <taxon>Diaporthe</taxon>
        <taxon>Diaporthe eres species complex</taxon>
    </lineage>
</organism>